<evidence type="ECO:0000313" key="2">
    <source>
        <dbReference type="Proteomes" id="UP000821845"/>
    </source>
</evidence>
<proteinExistence type="predicted"/>
<dbReference type="EMBL" id="CM023488">
    <property type="protein sequence ID" value="KAH6924998.1"/>
    <property type="molecule type" value="Genomic_DNA"/>
</dbReference>
<reference evidence="1" key="1">
    <citation type="submission" date="2020-05" db="EMBL/GenBank/DDBJ databases">
        <title>Large-scale comparative analyses of tick genomes elucidate their genetic diversity and vector capacities.</title>
        <authorList>
            <person name="Jia N."/>
            <person name="Wang J."/>
            <person name="Shi W."/>
            <person name="Du L."/>
            <person name="Sun Y."/>
            <person name="Zhan W."/>
            <person name="Jiang J."/>
            <person name="Wang Q."/>
            <person name="Zhang B."/>
            <person name="Ji P."/>
            <person name="Sakyi L.B."/>
            <person name="Cui X."/>
            <person name="Yuan T."/>
            <person name="Jiang B."/>
            <person name="Yang W."/>
            <person name="Lam T.T.-Y."/>
            <person name="Chang Q."/>
            <person name="Ding S."/>
            <person name="Wang X."/>
            <person name="Zhu J."/>
            <person name="Ruan X."/>
            <person name="Zhao L."/>
            <person name="Wei J."/>
            <person name="Que T."/>
            <person name="Du C."/>
            <person name="Cheng J."/>
            <person name="Dai P."/>
            <person name="Han X."/>
            <person name="Huang E."/>
            <person name="Gao Y."/>
            <person name="Liu J."/>
            <person name="Shao H."/>
            <person name="Ye R."/>
            <person name="Li L."/>
            <person name="Wei W."/>
            <person name="Wang X."/>
            <person name="Wang C."/>
            <person name="Yang T."/>
            <person name="Huo Q."/>
            <person name="Li W."/>
            <person name="Guo W."/>
            <person name="Chen H."/>
            <person name="Zhou L."/>
            <person name="Ni X."/>
            <person name="Tian J."/>
            <person name="Zhou Y."/>
            <person name="Sheng Y."/>
            <person name="Liu T."/>
            <person name="Pan Y."/>
            <person name="Xia L."/>
            <person name="Li J."/>
            <person name="Zhao F."/>
            <person name="Cao W."/>
        </authorList>
    </citation>
    <scope>NUCLEOTIDE SEQUENCE</scope>
    <source>
        <strain evidence="1">Hyas-2018</strain>
    </source>
</reference>
<gene>
    <name evidence="1" type="ORF">HPB50_027069</name>
</gene>
<sequence>MIKAAPCVNYLFFFTRSPSLPVSSLASTERREHNHFQITVRCTEQTLRGSARTKQGNGEKTSREGGRSRSAHEFHALGVRAPGLQQQTSARLDRTRKTNRERRRCHVISVSRPSNRERQTADDAALLPQLSYPAAVRKVLRSAREPTWEGALAVASAWARGHFLASSL</sequence>
<protein>
    <submittedName>
        <fullName evidence="1">Uncharacterized protein</fullName>
    </submittedName>
</protein>
<accession>A0ACB7RRB6</accession>
<name>A0ACB7RRB6_HYAAI</name>
<evidence type="ECO:0000313" key="1">
    <source>
        <dbReference type="EMBL" id="KAH6924998.1"/>
    </source>
</evidence>
<keyword evidence="2" id="KW-1185">Reference proteome</keyword>
<dbReference type="Proteomes" id="UP000821845">
    <property type="component" value="Chromosome 8"/>
</dbReference>
<organism evidence="1 2">
    <name type="scientific">Hyalomma asiaticum</name>
    <name type="common">Tick</name>
    <dbReference type="NCBI Taxonomy" id="266040"/>
    <lineage>
        <taxon>Eukaryota</taxon>
        <taxon>Metazoa</taxon>
        <taxon>Ecdysozoa</taxon>
        <taxon>Arthropoda</taxon>
        <taxon>Chelicerata</taxon>
        <taxon>Arachnida</taxon>
        <taxon>Acari</taxon>
        <taxon>Parasitiformes</taxon>
        <taxon>Ixodida</taxon>
        <taxon>Ixodoidea</taxon>
        <taxon>Ixodidae</taxon>
        <taxon>Hyalomminae</taxon>
        <taxon>Hyalomma</taxon>
    </lineage>
</organism>
<comment type="caution">
    <text evidence="1">The sequence shown here is derived from an EMBL/GenBank/DDBJ whole genome shotgun (WGS) entry which is preliminary data.</text>
</comment>